<comment type="caution">
    <text evidence="2">The sequence shown here is derived from an EMBL/GenBank/DDBJ whole genome shotgun (WGS) entry which is preliminary data.</text>
</comment>
<evidence type="ECO:0000256" key="1">
    <source>
        <dbReference type="SAM" id="MobiDB-lite"/>
    </source>
</evidence>
<evidence type="ECO:0000313" key="3">
    <source>
        <dbReference type="Proteomes" id="UP001066276"/>
    </source>
</evidence>
<feature type="region of interest" description="Disordered" evidence="1">
    <location>
        <begin position="66"/>
        <end position="135"/>
    </location>
</feature>
<sequence>MGKREAGVPESLSSSAEKSKKQAQLTTRGPSKNGYSGAFSKIDSLIREKELPRLTLALPVSVFTPPPAVRLYSSAPEDGAEAEADQIGGDPTPNPRAPKKTALHLNSQCRQHRREEVGGGPWAVVQPRSTQEAAGGGWRWLEAESTLRDRGARKKRYEFSKWAQWFLKA</sequence>
<feature type="region of interest" description="Disordered" evidence="1">
    <location>
        <begin position="1"/>
        <end position="38"/>
    </location>
</feature>
<dbReference type="EMBL" id="JANPWB010000008">
    <property type="protein sequence ID" value="KAJ1162272.1"/>
    <property type="molecule type" value="Genomic_DNA"/>
</dbReference>
<name>A0AAV7SDL1_PLEWA</name>
<dbReference type="AlphaFoldDB" id="A0AAV7SDL1"/>
<gene>
    <name evidence="2" type="ORF">NDU88_002740</name>
</gene>
<evidence type="ECO:0000313" key="2">
    <source>
        <dbReference type="EMBL" id="KAJ1162272.1"/>
    </source>
</evidence>
<proteinExistence type="predicted"/>
<reference evidence="2" key="1">
    <citation type="journal article" date="2022" name="bioRxiv">
        <title>Sequencing and chromosome-scale assembly of the giantPleurodeles waltlgenome.</title>
        <authorList>
            <person name="Brown T."/>
            <person name="Elewa A."/>
            <person name="Iarovenko S."/>
            <person name="Subramanian E."/>
            <person name="Araus A.J."/>
            <person name="Petzold A."/>
            <person name="Susuki M."/>
            <person name="Suzuki K.-i.T."/>
            <person name="Hayashi T."/>
            <person name="Toyoda A."/>
            <person name="Oliveira C."/>
            <person name="Osipova E."/>
            <person name="Leigh N.D."/>
            <person name="Simon A."/>
            <person name="Yun M.H."/>
        </authorList>
    </citation>
    <scope>NUCLEOTIDE SEQUENCE</scope>
    <source>
        <strain evidence="2">20211129_DDA</strain>
        <tissue evidence="2">Liver</tissue>
    </source>
</reference>
<dbReference type="Proteomes" id="UP001066276">
    <property type="component" value="Chromosome 4_2"/>
</dbReference>
<protein>
    <submittedName>
        <fullName evidence="2">Uncharacterized protein</fullName>
    </submittedName>
</protein>
<accession>A0AAV7SDL1</accession>
<keyword evidence="3" id="KW-1185">Reference proteome</keyword>
<organism evidence="2 3">
    <name type="scientific">Pleurodeles waltl</name>
    <name type="common">Iberian ribbed newt</name>
    <dbReference type="NCBI Taxonomy" id="8319"/>
    <lineage>
        <taxon>Eukaryota</taxon>
        <taxon>Metazoa</taxon>
        <taxon>Chordata</taxon>
        <taxon>Craniata</taxon>
        <taxon>Vertebrata</taxon>
        <taxon>Euteleostomi</taxon>
        <taxon>Amphibia</taxon>
        <taxon>Batrachia</taxon>
        <taxon>Caudata</taxon>
        <taxon>Salamandroidea</taxon>
        <taxon>Salamandridae</taxon>
        <taxon>Pleurodelinae</taxon>
        <taxon>Pleurodeles</taxon>
    </lineage>
</organism>